<protein>
    <recommendedName>
        <fullName evidence="4">Flagellar hook-length control protein FliK</fullName>
    </recommendedName>
</protein>
<feature type="compositionally biased region" description="Basic and acidic residues" evidence="1">
    <location>
        <begin position="577"/>
        <end position="587"/>
    </location>
</feature>
<feature type="region of interest" description="Disordered" evidence="1">
    <location>
        <begin position="319"/>
        <end position="357"/>
    </location>
</feature>
<evidence type="ECO:0000313" key="2">
    <source>
        <dbReference type="EMBL" id="GGX75623.1"/>
    </source>
</evidence>
<reference evidence="2" key="1">
    <citation type="journal article" date="2014" name="Int. J. Syst. Evol. Microbiol.">
        <title>Complete genome sequence of Corynebacterium casei LMG S-19264T (=DSM 44701T), isolated from a smear-ripened cheese.</title>
        <authorList>
            <consortium name="US DOE Joint Genome Institute (JGI-PGF)"/>
            <person name="Walter F."/>
            <person name="Albersmeier A."/>
            <person name="Kalinowski J."/>
            <person name="Ruckert C."/>
        </authorList>
    </citation>
    <scope>NUCLEOTIDE SEQUENCE</scope>
    <source>
        <strain evidence="2">KCTC 22169</strain>
    </source>
</reference>
<dbReference type="Proteomes" id="UP000626148">
    <property type="component" value="Unassembled WGS sequence"/>
</dbReference>
<evidence type="ECO:0008006" key="4">
    <source>
        <dbReference type="Google" id="ProtNLM"/>
    </source>
</evidence>
<comment type="caution">
    <text evidence="2">The sequence shown here is derived from an EMBL/GenBank/DDBJ whole genome shotgun (WGS) entry which is preliminary data.</text>
</comment>
<name>A0A918NIH7_9GAMM</name>
<sequence length="587" mass="64009">MAIDRGDAIRRPLDSTLATRPLHRGGDGIVQLPSQALEQLRQSSPAIAVVVEQANLGTREKPLFEVLLQLNNQWVRARSDRPFEPGTVLLVEAARGNEIRVLPNPEPQQLNRMIQASLSFWQAHTLPRVQATQLPTVPNTQALTQLAAEQPALRPLVQWLNQTPPLTTRAVAQWMQEFLPMPQAVGRSPLPPIPPEAGWSRPGAGSVASVGGTQTPATSTTVPQQTGPVRPPDPVIGLQRPLSALIQATQPASNRPSLAALLPTAATTTSPPAANPANTPSAVPAGRPVPLQAIGSPVQVVPVIKEVMQALASQPLQSAPTALQPPAAPPLPTLTPAAPASGQTTQWAPLPSTDGQTGRVPIEIRLAQWINLLNDRISQHPASLQQSLAQRAQQILNTQADAYPTPSATGQAQAAAGRSTTEDMQPLLQLRNLLDAFQGKTQNNAIQQALSTFNQPDTPQIQQLSIPLIWLGPSAWMNMEWWQERRKDASDKDEASKGKRLWRFRLFFELDPLAPLCADLVWEPGQTDVTFWSEDQNTLTFLNRHLDTLEEWTEGLGERRLHTRHGMPKKKTTPNPDEFKPLVDVRT</sequence>
<organism evidence="2 3">
    <name type="scientific">Saccharospirillum salsuginis</name>
    <dbReference type="NCBI Taxonomy" id="418750"/>
    <lineage>
        <taxon>Bacteria</taxon>
        <taxon>Pseudomonadati</taxon>
        <taxon>Pseudomonadota</taxon>
        <taxon>Gammaproteobacteria</taxon>
        <taxon>Oceanospirillales</taxon>
        <taxon>Saccharospirillaceae</taxon>
        <taxon>Saccharospirillum</taxon>
    </lineage>
</organism>
<feature type="compositionally biased region" description="Polar residues" evidence="1">
    <location>
        <begin position="211"/>
        <end position="227"/>
    </location>
</feature>
<feature type="region of interest" description="Disordered" evidence="1">
    <location>
        <begin position="565"/>
        <end position="587"/>
    </location>
</feature>
<dbReference type="EMBL" id="BMXR01000022">
    <property type="protein sequence ID" value="GGX75623.1"/>
    <property type="molecule type" value="Genomic_DNA"/>
</dbReference>
<keyword evidence="3" id="KW-1185">Reference proteome</keyword>
<evidence type="ECO:0000256" key="1">
    <source>
        <dbReference type="SAM" id="MobiDB-lite"/>
    </source>
</evidence>
<dbReference type="AlphaFoldDB" id="A0A918NIH7"/>
<evidence type="ECO:0000313" key="3">
    <source>
        <dbReference type="Proteomes" id="UP000626148"/>
    </source>
</evidence>
<feature type="region of interest" description="Disordered" evidence="1">
    <location>
        <begin position="402"/>
        <end position="421"/>
    </location>
</feature>
<accession>A0A918NIH7</accession>
<feature type="region of interest" description="Disordered" evidence="1">
    <location>
        <begin position="197"/>
        <end position="229"/>
    </location>
</feature>
<reference evidence="2" key="2">
    <citation type="submission" date="2020-09" db="EMBL/GenBank/DDBJ databases">
        <authorList>
            <person name="Sun Q."/>
            <person name="Kim S."/>
        </authorList>
    </citation>
    <scope>NUCLEOTIDE SEQUENCE</scope>
    <source>
        <strain evidence="2">KCTC 22169</strain>
    </source>
</reference>
<dbReference type="RefSeq" id="WP_189613711.1">
    <property type="nucleotide sequence ID" value="NZ_BMXR01000022.1"/>
</dbReference>
<gene>
    <name evidence="2" type="ORF">GCM10007392_48380</name>
</gene>
<proteinExistence type="predicted"/>